<proteinExistence type="predicted"/>
<keyword evidence="2" id="KW-1185">Reference proteome</keyword>
<reference evidence="1 2" key="1">
    <citation type="submission" date="2023-08" db="EMBL/GenBank/DDBJ databases">
        <title>The draft genome sequence of Paracraurococcus sp. LOR1-02.</title>
        <authorList>
            <person name="Kingkaew E."/>
            <person name="Tanasupawat S."/>
        </authorList>
    </citation>
    <scope>NUCLEOTIDE SEQUENCE [LARGE SCALE GENOMIC DNA]</scope>
    <source>
        <strain evidence="1 2">LOR1-02</strain>
    </source>
</reference>
<accession>A0ABT9E603</accession>
<dbReference type="Proteomes" id="UP001243009">
    <property type="component" value="Unassembled WGS sequence"/>
</dbReference>
<evidence type="ECO:0000313" key="2">
    <source>
        <dbReference type="Proteomes" id="UP001243009"/>
    </source>
</evidence>
<organism evidence="1 2">
    <name type="scientific">Paracraurococcus lichenis</name>
    <dbReference type="NCBI Taxonomy" id="3064888"/>
    <lineage>
        <taxon>Bacteria</taxon>
        <taxon>Pseudomonadati</taxon>
        <taxon>Pseudomonadota</taxon>
        <taxon>Alphaproteobacteria</taxon>
        <taxon>Acetobacterales</taxon>
        <taxon>Roseomonadaceae</taxon>
        <taxon>Paracraurococcus</taxon>
    </lineage>
</organism>
<dbReference type="EMBL" id="JAUTWS010000031">
    <property type="protein sequence ID" value="MDO9711602.1"/>
    <property type="molecule type" value="Genomic_DNA"/>
</dbReference>
<gene>
    <name evidence="1" type="ORF">Q7A36_24860</name>
</gene>
<protein>
    <submittedName>
        <fullName evidence="1">Uncharacterized protein</fullName>
    </submittedName>
</protein>
<name>A0ABT9E603_9PROT</name>
<comment type="caution">
    <text evidence="1">The sequence shown here is derived from an EMBL/GenBank/DDBJ whole genome shotgun (WGS) entry which is preliminary data.</text>
</comment>
<dbReference type="RefSeq" id="WP_305106460.1">
    <property type="nucleotide sequence ID" value="NZ_JAUTWS010000031.1"/>
</dbReference>
<sequence>MAGGTAARLGVRLRVGTALTEGTANLLVNRRMAKSQQASWSWRGADRLLQVRCAIHTGTLGARFGLRFYPANDVLPHTAAAAP</sequence>
<evidence type="ECO:0000313" key="1">
    <source>
        <dbReference type="EMBL" id="MDO9711602.1"/>
    </source>
</evidence>